<dbReference type="RefSeq" id="WP_397093310.1">
    <property type="nucleotide sequence ID" value="NZ_JBIRYO010000014.1"/>
</dbReference>
<name>A0ABW7X4N6_9NOCA</name>
<sequence length="96" mass="10369">MSGEFRSSGDRSATDSAALERAFRERTQSSGSGERTPYAPACPMLSGLFVLVHDPRDAALVTPSELTGMARSSRATRVTDSVRFTYAHASDERAQD</sequence>
<evidence type="ECO:0000313" key="3">
    <source>
        <dbReference type="Proteomes" id="UP001611415"/>
    </source>
</evidence>
<gene>
    <name evidence="2" type="ORF">ACH49W_21610</name>
</gene>
<dbReference type="Proteomes" id="UP001611415">
    <property type="component" value="Unassembled WGS sequence"/>
</dbReference>
<proteinExistence type="predicted"/>
<dbReference type="EMBL" id="JBIRYO010000014">
    <property type="protein sequence ID" value="MFI2475980.1"/>
    <property type="molecule type" value="Genomic_DNA"/>
</dbReference>
<accession>A0ABW7X4N6</accession>
<evidence type="ECO:0000313" key="2">
    <source>
        <dbReference type="EMBL" id="MFI2475980.1"/>
    </source>
</evidence>
<evidence type="ECO:0000256" key="1">
    <source>
        <dbReference type="SAM" id="MobiDB-lite"/>
    </source>
</evidence>
<feature type="region of interest" description="Disordered" evidence="1">
    <location>
        <begin position="1"/>
        <end position="38"/>
    </location>
</feature>
<comment type="caution">
    <text evidence="2">The sequence shown here is derived from an EMBL/GenBank/DDBJ whole genome shotgun (WGS) entry which is preliminary data.</text>
</comment>
<protein>
    <submittedName>
        <fullName evidence="2">Uncharacterized protein</fullName>
    </submittedName>
</protein>
<reference evidence="2 3" key="1">
    <citation type="submission" date="2024-10" db="EMBL/GenBank/DDBJ databases">
        <title>The Natural Products Discovery Center: Release of the First 8490 Sequenced Strains for Exploring Actinobacteria Biosynthetic Diversity.</title>
        <authorList>
            <person name="Kalkreuter E."/>
            <person name="Kautsar S.A."/>
            <person name="Yang D."/>
            <person name="Bader C.D."/>
            <person name="Teijaro C.N."/>
            <person name="Fluegel L."/>
            <person name="Davis C.M."/>
            <person name="Simpson J.R."/>
            <person name="Lauterbach L."/>
            <person name="Steele A.D."/>
            <person name="Gui C."/>
            <person name="Meng S."/>
            <person name="Li G."/>
            <person name="Viehrig K."/>
            <person name="Ye F."/>
            <person name="Su P."/>
            <person name="Kiefer A.F."/>
            <person name="Nichols A."/>
            <person name="Cepeda A.J."/>
            <person name="Yan W."/>
            <person name="Fan B."/>
            <person name="Jiang Y."/>
            <person name="Adhikari A."/>
            <person name="Zheng C.-J."/>
            <person name="Schuster L."/>
            <person name="Cowan T.M."/>
            <person name="Smanski M.J."/>
            <person name="Chevrette M.G."/>
            <person name="De Carvalho L.P.S."/>
            <person name="Shen B."/>
        </authorList>
    </citation>
    <scope>NUCLEOTIDE SEQUENCE [LARGE SCALE GENOMIC DNA]</scope>
    <source>
        <strain evidence="2 3">NPDC019275</strain>
    </source>
</reference>
<keyword evidence="3" id="KW-1185">Reference proteome</keyword>
<organism evidence="2 3">
    <name type="scientific">Nocardia xishanensis</name>
    <dbReference type="NCBI Taxonomy" id="238964"/>
    <lineage>
        <taxon>Bacteria</taxon>
        <taxon>Bacillati</taxon>
        <taxon>Actinomycetota</taxon>
        <taxon>Actinomycetes</taxon>
        <taxon>Mycobacteriales</taxon>
        <taxon>Nocardiaceae</taxon>
        <taxon>Nocardia</taxon>
    </lineage>
</organism>